<protein>
    <recommendedName>
        <fullName evidence="3">Cupin 2 conserved barrel domain-containing protein</fullName>
    </recommendedName>
</protein>
<dbReference type="Proteomes" id="UP000063964">
    <property type="component" value="Chromosome"/>
</dbReference>
<evidence type="ECO:0008006" key="3">
    <source>
        <dbReference type="Google" id="ProtNLM"/>
    </source>
</evidence>
<dbReference type="InterPro" id="IPR011051">
    <property type="entry name" value="RmlC_Cupin_sf"/>
</dbReference>
<dbReference type="STRING" id="888061.AXF15_03085"/>
<dbReference type="SUPFAM" id="SSF51182">
    <property type="entry name" value="RmlC-like cupins"/>
    <property type="match status" value="1"/>
</dbReference>
<gene>
    <name evidence="1" type="ORF">AXF15_03085</name>
</gene>
<dbReference type="CDD" id="cd02208">
    <property type="entry name" value="cupin_RmlC-like"/>
    <property type="match status" value="1"/>
</dbReference>
<dbReference type="RefSeq" id="WP_066603183.1">
    <property type="nucleotide sequence ID" value="NZ_CP014230.1"/>
</dbReference>
<dbReference type="AlphaFoldDB" id="A0A109W5K2"/>
<proteinExistence type="predicted"/>
<evidence type="ECO:0000313" key="1">
    <source>
        <dbReference type="EMBL" id="AMD92191.1"/>
    </source>
</evidence>
<sequence>MTQPGPEAILWTKDVRVRIMPLDPEESVPWHVHGEVTDHMCCLSGRICVHAAEPDEEFRFASGQRCSIRPDRPHRMAALAGTATYLLVQGVGEYDFQPLSRS</sequence>
<dbReference type="EMBL" id="CP014230">
    <property type="protein sequence ID" value="AMD92191.1"/>
    <property type="molecule type" value="Genomic_DNA"/>
</dbReference>
<reference evidence="2" key="1">
    <citation type="submission" date="2016-02" db="EMBL/GenBank/DDBJ databases">
        <authorList>
            <person name="Holder M.E."/>
            <person name="Ajami N.J."/>
            <person name="Petrosino J.F."/>
        </authorList>
    </citation>
    <scope>NUCLEOTIDE SEQUENCE [LARGE SCALE GENOMIC DNA]</scope>
    <source>
        <strain evidence="2">DSM 12838</strain>
    </source>
</reference>
<dbReference type="KEGG" id="doa:AXF15_03085"/>
<evidence type="ECO:0000313" key="2">
    <source>
        <dbReference type="Proteomes" id="UP000063964"/>
    </source>
</evidence>
<keyword evidence="2" id="KW-1185">Reference proteome</keyword>
<accession>A0A109W5K2</accession>
<organism evidence="1 2">
    <name type="scientific">Desulfomicrobium orale DSM 12838</name>
    <dbReference type="NCBI Taxonomy" id="888061"/>
    <lineage>
        <taxon>Bacteria</taxon>
        <taxon>Pseudomonadati</taxon>
        <taxon>Thermodesulfobacteriota</taxon>
        <taxon>Desulfovibrionia</taxon>
        <taxon>Desulfovibrionales</taxon>
        <taxon>Desulfomicrobiaceae</taxon>
        <taxon>Desulfomicrobium</taxon>
    </lineage>
</organism>
<dbReference type="InterPro" id="IPR014710">
    <property type="entry name" value="RmlC-like_jellyroll"/>
</dbReference>
<dbReference type="OrthoDB" id="5405980at2"/>
<name>A0A109W5K2_9BACT</name>
<dbReference type="Gene3D" id="2.60.120.10">
    <property type="entry name" value="Jelly Rolls"/>
    <property type="match status" value="1"/>
</dbReference>